<reference evidence="3 4" key="1">
    <citation type="journal article" date="2023" name="Plants (Basel)">
        <title>Bridging the Gap: Combining Genomics and Transcriptomics Approaches to Understand Stylosanthes scabra, an Orphan Legume from the Brazilian Caatinga.</title>
        <authorList>
            <person name="Ferreira-Neto J.R.C."/>
            <person name="da Silva M.D."/>
            <person name="Binneck E."/>
            <person name="de Melo N.F."/>
            <person name="da Silva R.H."/>
            <person name="de Melo A.L.T.M."/>
            <person name="Pandolfi V."/>
            <person name="Bustamante F.O."/>
            <person name="Brasileiro-Vidal A.C."/>
            <person name="Benko-Iseppon A.M."/>
        </authorList>
    </citation>
    <scope>NUCLEOTIDE SEQUENCE [LARGE SCALE GENOMIC DNA]</scope>
    <source>
        <tissue evidence="3">Leaves</tissue>
    </source>
</reference>
<accession>A0ABU6RRS4</accession>
<feature type="compositionally biased region" description="Pro residues" evidence="1">
    <location>
        <begin position="47"/>
        <end position="62"/>
    </location>
</feature>
<keyword evidence="4" id="KW-1185">Reference proteome</keyword>
<sequence>MAQISVQVVLAAVMVVLVAVVVATPPGIATEAVQVDNHSPPSATPYYPSPSKTPPTKKPTTPPHHGHQHILLQLLLLDQKQQGAGTRTTLRVTTWNSLALAPALLHVRLTATLASLFAIVTNQEQFAKTLVSSVCTTDCEDI</sequence>
<evidence type="ECO:0000256" key="1">
    <source>
        <dbReference type="SAM" id="MobiDB-lite"/>
    </source>
</evidence>
<feature type="chain" id="PRO_5046355075" evidence="2">
    <location>
        <begin position="24"/>
        <end position="142"/>
    </location>
</feature>
<organism evidence="3 4">
    <name type="scientific">Stylosanthes scabra</name>
    <dbReference type="NCBI Taxonomy" id="79078"/>
    <lineage>
        <taxon>Eukaryota</taxon>
        <taxon>Viridiplantae</taxon>
        <taxon>Streptophyta</taxon>
        <taxon>Embryophyta</taxon>
        <taxon>Tracheophyta</taxon>
        <taxon>Spermatophyta</taxon>
        <taxon>Magnoliopsida</taxon>
        <taxon>eudicotyledons</taxon>
        <taxon>Gunneridae</taxon>
        <taxon>Pentapetalae</taxon>
        <taxon>rosids</taxon>
        <taxon>fabids</taxon>
        <taxon>Fabales</taxon>
        <taxon>Fabaceae</taxon>
        <taxon>Papilionoideae</taxon>
        <taxon>50 kb inversion clade</taxon>
        <taxon>dalbergioids sensu lato</taxon>
        <taxon>Dalbergieae</taxon>
        <taxon>Pterocarpus clade</taxon>
        <taxon>Stylosanthes</taxon>
    </lineage>
</organism>
<feature type="region of interest" description="Disordered" evidence="1">
    <location>
        <begin position="35"/>
        <end position="66"/>
    </location>
</feature>
<evidence type="ECO:0000313" key="4">
    <source>
        <dbReference type="Proteomes" id="UP001341840"/>
    </source>
</evidence>
<dbReference type="EMBL" id="JASCZI010031440">
    <property type="protein sequence ID" value="MED6126772.1"/>
    <property type="molecule type" value="Genomic_DNA"/>
</dbReference>
<proteinExistence type="predicted"/>
<name>A0ABU6RRS4_9FABA</name>
<gene>
    <name evidence="3" type="ORF">PIB30_081728</name>
</gene>
<dbReference type="Proteomes" id="UP001341840">
    <property type="component" value="Unassembled WGS sequence"/>
</dbReference>
<keyword evidence="2" id="KW-0732">Signal</keyword>
<evidence type="ECO:0000256" key="2">
    <source>
        <dbReference type="SAM" id="SignalP"/>
    </source>
</evidence>
<protein>
    <submittedName>
        <fullName evidence="3">Uncharacterized protein</fullName>
    </submittedName>
</protein>
<comment type="caution">
    <text evidence="3">The sequence shown here is derived from an EMBL/GenBank/DDBJ whole genome shotgun (WGS) entry which is preliminary data.</text>
</comment>
<feature type="signal peptide" evidence="2">
    <location>
        <begin position="1"/>
        <end position="23"/>
    </location>
</feature>
<evidence type="ECO:0000313" key="3">
    <source>
        <dbReference type="EMBL" id="MED6126772.1"/>
    </source>
</evidence>